<reference evidence="2" key="1">
    <citation type="submission" date="2020-09" db="EMBL/GenBank/DDBJ databases">
        <title>Genomic insights into the novelty and pathogenicity of a unique biofilm-forming Enterococcus sp. bacteria (Enterococcus lacertideformus) identified in reptiles.</title>
        <authorList>
            <person name="Agius J.E."/>
            <person name="Phalen D.N."/>
            <person name="Rose K."/>
            <person name="Eden J.-S."/>
        </authorList>
    </citation>
    <scope>NUCLEOTIDE SEQUENCE</scope>
    <source>
        <strain evidence="2">PHRS 0518</strain>
    </source>
</reference>
<feature type="transmembrane region" description="Helical" evidence="1">
    <location>
        <begin position="35"/>
        <end position="53"/>
    </location>
</feature>
<proteinExistence type="predicted"/>
<accession>A0A931AVC4</accession>
<keyword evidence="3" id="KW-1185">Reference proteome</keyword>
<protein>
    <submittedName>
        <fullName evidence="2">YjzD family protein</fullName>
    </submittedName>
</protein>
<feature type="transmembrane region" description="Helical" evidence="1">
    <location>
        <begin position="7"/>
        <end position="29"/>
    </location>
</feature>
<dbReference type="Proteomes" id="UP000637757">
    <property type="component" value="Unassembled WGS sequence"/>
</dbReference>
<keyword evidence="1" id="KW-0812">Transmembrane</keyword>
<keyword evidence="1" id="KW-0472">Membrane</keyword>
<dbReference type="InterPro" id="IPR021324">
    <property type="entry name" value="DUF2929"/>
</dbReference>
<name>A0A931AVC4_9ENTE</name>
<gene>
    <name evidence="2" type="ORF">IC227_04705</name>
</gene>
<dbReference type="EMBL" id="JADAKE010000013">
    <property type="protein sequence ID" value="MBF8807788.1"/>
    <property type="molecule type" value="Genomic_DNA"/>
</dbReference>
<dbReference type="AlphaFoldDB" id="A0A931AVC4"/>
<dbReference type="Pfam" id="PF11151">
    <property type="entry name" value="DUF2929"/>
    <property type="match status" value="1"/>
</dbReference>
<comment type="caution">
    <text evidence="2">The sequence shown here is derived from an EMBL/GenBank/DDBJ whole genome shotgun (WGS) entry which is preliminary data.</text>
</comment>
<evidence type="ECO:0000313" key="3">
    <source>
        <dbReference type="Proteomes" id="UP000637757"/>
    </source>
</evidence>
<sequence length="62" mass="6620">MRYIVTLFWSFVLGQVVGYIGGALTIGAYDFTLKTIISLIAGFIVILLGALASPKKEASSHS</sequence>
<organism evidence="2 3">
    <name type="scientific">Enterococcus lacertideformus</name>
    <dbReference type="NCBI Taxonomy" id="2771493"/>
    <lineage>
        <taxon>Bacteria</taxon>
        <taxon>Bacillati</taxon>
        <taxon>Bacillota</taxon>
        <taxon>Bacilli</taxon>
        <taxon>Lactobacillales</taxon>
        <taxon>Enterococcaceae</taxon>
        <taxon>Enterococcus</taxon>
    </lineage>
</organism>
<keyword evidence="1" id="KW-1133">Transmembrane helix</keyword>
<evidence type="ECO:0000313" key="2">
    <source>
        <dbReference type="EMBL" id="MBF8807788.1"/>
    </source>
</evidence>
<evidence type="ECO:0000256" key="1">
    <source>
        <dbReference type="SAM" id="Phobius"/>
    </source>
</evidence>